<dbReference type="PIRSF" id="PIRSF000709">
    <property type="entry name" value="6PFK_2-Ptase"/>
    <property type="match status" value="1"/>
</dbReference>
<dbReference type="eggNOG" id="COG2062">
    <property type="taxonomic scope" value="Bacteria"/>
</dbReference>
<dbReference type="AlphaFoldDB" id="A1ZNG3"/>
<dbReference type="SUPFAM" id="SSF53254">
    <property type="entry name" value="Phosphoglycerate mutase-like"/>
    <property type="match status" value="1"/>
</dbReference>
<dbReference type="RefSeq" id="WP_004155999.1">
    <property type="nucleotide sequence ID" value="NZ_AAWS01000018.1"/>
</dbReference>
<comment type="caution">
    <text evidence="1">The sequence shown here is derived from an EMBL/GenBank/DDBJ whole genome shotgun (WGS) entry which is preliminary data.</text>
</comment>
<dbReference type="EMBL" id="AAWS01000018">
    <property type="protein sequence ID" value="EAY28074.1"/>
    <property type="molecule type" value="Genomic_DNA"/>
</dbReference>
<dbReference type="OrthoDB" id="9810154at2"/>
<dbReference type="InterPro" id="IPR029033">
    <property type="entry name" value="His_PPase_superfam"/>
</dbReference>
<protein>
    <submittedName>
        <fullName evidence="1">Phosphohistidine phosphatase SixA, putative</fullName>
    </submittedName>
</protein>
<keyword evidence="2" id="KW-1185">Reference proteome</keyword>
<accession>A1ZNG3</accession>
<evidence type="ECO:0000313" key="1">
    <source>
        <dbReference type="EMBL" id="EAY28074.1"/>
    </source>
</evidence>
<dbReference type="InterPro" id="IPR013078">
    <property type="entry name" value="His_Pase_superF_clade-1"/>
</dbReference>
<gene>
    <name evidence="1" type="ORF">M23134_02184</name>
</gene>
<dbReference type="Gene3D" id="3.40.50.1240">
    <property type="entry name" value="Phosphoglycerate mutase-like"/>
    <property type="match status" value="1"/>
</dbReference>
<dbReference type="PANTHER" id="PTHR47623:SF1">
    <property type="entry name" value="OS09G0287300 PROTEIN"/>
    <property type="match status" value="1"/>
</dbReference>
<reference evidence="1 2" key="1">
    <citation type="submission" date="2007-01" db="EMBL/GenBank/DDBJ databases">
        <authorList>
            <person name="Haygood M."/>
            <person name="Podell S."/>
            <person name="Anderson C."/>
            <person name="Hopkinson B."/>
            <person name="Roe K."/>
            <person name="Barbeau K."/>
            <person name="Gaasterland T."/>
            <person name="Ferriera S."/>
            <person name="Johnson J."/>
            <person name="Kravitz S."/>
            <person name="Beeson K."/>
            <person name="Sutton G."/>
            <person name="Rogers Y.-H."/>
            <person name="Friedman R."/>
            <person name="Frazier M."/>
            <person name="Venter J.C."/>
        </authorList>
    </citation>
    <scope>NUCLEOTIDE SEQUENCE [LARGE SCALE GENOMIC DNA]</scope>
    <source>
        <strain evidence="1 2">ATCC 23134</strain>
    </source>
</reference>
<organism evidence="1 2">
    <name type="scientific">Microscilla marina ATCC 23134</name>
    <dbReference type="NCBI Taxonomy" id="313606"/>
    <lineage>
        <taxon>Bacteria</taxon>
        <taxon>Pseudomonadati</taxon>
        <taxon>Bacteroidota</taxon>
        <taxon>Cytophagia</taxon>
        <taxon>Cytophagales</taxon>
        <taxon>Microscillaceae</taxon>
        <taxon>Microscilla</taxon>
    </lineage>
</organism>
<dbReference type="Pfam" id="PF00300">
    <property type="entry name" value="His_Phos_1"/>
    <property type="match status" value="1"/>
</dbReference>
<proteinExistence type="predicted"/>
<dbReference type="Proteomes" id="UP000004095">
    <property type="component" value="Unassembled WGS sequence"/>
</dbReference>
<sequence>MKKNLLLLRHAEAVAYAAGKTDHQRPLTPRGTQQAYTMSELLHTQGFVPDLVYSSNAQRTTSTAEIFAQKLNYPTKNIIFDPSIYETTLEVMLDAINKTAPQHQNVLMIGHNPTISYLTEYLTGQSVAGLPNCGVASIMFEVAEWAHVSADTGVLAWLKHP</sequence>
<dbReference type="CDD" id="cd07067">
    <property type="entry name" value="HP_PGM_like"/>
    <property type="match status" value="1"/>
</dbReference>
<dbReference type="PANTHER" id="PTHR47623">
    <property type="entry name" value="OS09G0287300 PROTEIN"/>
    <property type="match status" value="1"/>
</dbReference>
<name>A1ZNG3_MICM2</name>
<evidence type="ECO:0000313" key="2">
    <source>
        <dbReference type="Proteomes" id="UP000004095"/>
    </source>
</evidence>